<dbReference type="HOGENOM" id="CLU_2885569_0_0_1"/>
<evidence type="ECO:0000313" key="1">
    <source>
        <dbReference type="EMBL" id="EMD30508.1"/>
    </source>
</evidence>
<organism evidence="1 2">
    <name type="scientific">Ceriporiopsis subvermispora (strain B)</name>
    <name type="common">White-rot fungus</name>
    <name type="synonym">Gelatoporia subvermispora</name>
    <dbReference type="NCBI Taxonomy" id="914234"/>
    <lineage>
        <taxon>Eukaryota</taxon>
        <taxon>Fungi</taxon>
        <taxon>Dikarya</taxon>
        <taxon>Basidiomycota</taxon>
        <taxon>Agaricomycotina</taxon>
        <taxon>Agaricomycetes</taxon>
        <taxon>Polyporales</taxon>
        <taxon>Gelatoporiaceae</taxon>
        <taxon>Gelatoporia</taxon>
    </lineage>
</organism>
<sequence>MSVDATHTFQYMPRLMGASVPVHSERIAGSLASPQGVLHTSERAAAHIATVNASRAKERQLTR</sequence>
<proteinExistence type="predicted"/>
<name>M2Q113_CERS8</name>
<dbReference type="AlphaFoldDB" id="M2Q113"/>
<keyword evidence="2" id="KW-1185">Reference proteome</keyword>
<protein>
    <submittedName>
        <fullName evidence="1">Uncharacterized protein</fullName>
    </submittedName>
</protein>
<accession>M2Q113</accession>
<dbReference type="Proteomes" id="UP000016930">
    <property type="component" value="Unassembled WGS sequence"/>
</dbReference>
<gene>
    <name evidence="1" type="ORF">CERSUDRAFT_101290</name>
</gene>
<dbReference type="EMBL" id="KB446065">
    <property type="protein sequence ID" value="EMD30508.1"/>
    <property type="molecule type" value="Genomic_DNA"/>
</dbReference>
<reference evidence="1 2" key="1">
    <citation type="journal article" date="2012" name="Proc. Natl. Acad. Sci. U.S.A.">
        <title>Comparative genomics of Ceriporiopsis subvermispora and Phanerochaete chrysosporium provide insight into selective ligninolysis.</title>
        <authorList>
            <person name="Fernandez-Fueyo E."/>
            <person name="Ruiz-Duenas F.J."/>
            <person name="Ferreira P."/>
            <person name="Floudas D."/>
            <person name="Hibbett D.S."/>
            <person name="Canessa P."/>
            <person name="Larrondo L.F."/>
            <person name="James T.Y."/>
            <person name="Seelenfreund D."/>
            <person name="Lobos S."/>
            <person name="Polanco R."/>
            <person name="Tello M."/>
            <person name="Honda Y."/>
            <person name="Watanabe T."/>
            <person name="Watanabe T."/>
            <person name="Ryu J.S."/>
            <person name="Kubicek C.P."/>
            <person name="Schmoll M."/>
            <person name="Gaskell J."/>
            <person name="Hammel K.E."/>
            <person name="St John F.J."/>
            <person name="Vanden Wymelenberg A."/>
            <person name="Sabat G."/>
            <person name="Splinter BonDurant S."/>
            <person name="Syed K."/>
            <person name="Yadav J.S."/>
            <person name="Doddapaneni H."/>
            <person name="Subramanian V."/>
            <person name="Lavin J.L."/>
            <person name="Oguiza J.A."/>
            <person name="Perez G."/>
            <person name="Pisabarro A.G."/>
            <person name="Ramirez L."/>
            <person name="Santoyo F."/>
            <person name="Master E."/>
            <person name="Coutinho P.M."/>
            <person name="Henrissat B."/>
            <person name="Lombard V."/>
            <person name="Magnuson J.K."/>
            <person name="Kuees U."/>
            <person name="Hori C."/>
            <person name="Igarashi K."/>
            <person name="Samejima M."/>
            <person name="Held B.W."/>
            <person name="Barry K.W."/>
            <person name="LaButti K.M."/>
            <person name="Lapidus A."/>
            <person name="Lindquist E.A."/>
            <person name="Lucas S.M."/>
            <person name="Riley R."/>
            <person name="Salamov A.A."/>
            <person name="Hoffmeister D."/>
            <person name="Schwenk D."/>
            <person name="Hadar Y."/>
            <person name="Yarden O."/>
            <person name="de Vries R.P."/>
            <person name="Wiebenga A."/>
            <person name="Stenlid J."/>
            <person name="Eastwood D."/>
            <person name="Grigoriev I.V."/>
            <person name="Berka R.M."/>
            <person name="Blanchette R.A."/>
            <person name="Kersten P."/>
            <person name="Martinez A.T."/>
            <person name="Vicuna R."/>
            <person name="Cullen D."/>
        </authorList>
    </citation>
    <scope>NUCLEOTIDE SEQUENCE [LARGE SCALE GENOMIC DNA]</scope>
    <source>
        <strain evidence="1 2">B</strain>
    </source>
</reference>
<evidence type="ECO:0000313" key="2">
    <source>
        <dbReference type="Proteomes" id="UP000016930"/>
    </source>
</evidence>